<organism evidence="2 3">
    <name type="scientific">Clostridium scindens (strain JCM 10418 / VPI 12708)</name>
    <dbReference type="NCBI Taxonomy" id="29347"/>
    <lineage>
        <taxon>Bacteria</taxon>
        <taxon>Bacillati</taxon>
        <taxon>Bacillota</taxon>
        <taxon>Clostridia</taxon>
        <taxon>Lachnospirales</taxon>
        <taxon>Lachnospiraceae</taxon>
    </lineage>
</organism>
<evidence type="ECO:0000313" key="2">
    <source>
        <dbReference type="EMBL" id="MSS41316.1"/>
    </source>
</evidence>
<dbReference type="InterPro" id="IPR029058">
    <property type="entry name" value="AB_hydrolase_fold"/>
</dbReference>
<reference evidence="2 3" key="1">
    <citation type="submission" date="2019-08" db="EMBL/GenBank/DDBJ databases">
        <title>In-depth cultivation of the pig gut microbiome towards novel bacterial diversity and tailored functional studies.</title>
        <authorList>
            <person name="Wylensek D."/>
            <person name="Hitch T.C.A."/>
            <person name="Clavel T."/>
        </authorList>
    </citation>
    <scope>NUCLEOTIDE SEQUENCE [LARGE SCALE GENOMIC DNA]</scope>
    <source>
        <strain evidence="2 3">BL-389-WT-3D</strain>
    </source>
</reference>
<dbReference type="Pfam" id="PF12146">
    <property type="entry name" value="Hydrolase_4"/>
    <property type="match status" value="1"/>
</dbReference>
<comment type="caution">
    <text evidence="2">The sequence shown here is derived from an EMBL/GenBank/DDBJ whole genome shotgun (WGS) entry which is preliminary data.</text>
</comment>
<protein>
    <submittedName>
        <fullName evidence="2">Lysophospholipase</fullName>
    </submittedName>
</protein>
<dbReference type="EMBL" id="VUMB01000031">
    <property type="protein sequence ID" value="MSS41316.1"/>
    <property type="molecule type" value="Genomic_DNA"/>
</dbReference>
<dbReference type="InterPro" id="IPR051044">
    <property type="entry name" value="MAG_DAG_Lipase"/>
</dbReference>
<sequence>MENEFYYPSRDSKTKIHAVEWVPEGEIKGVLQICHGMVEYIKRYRELGEYLAERGYYVTGHDHLGHGQSVQNESDYGYFNETKGNQYVIGDIHKLREITMKKYPDVPYYMLGHSMGSFLLRQYLTLYGKGLSGAIVMGTGYQGALILSAGQCICRIIATFKGWKYRSKFVDRLSFGGYNKRFEPGETSKEWITSDKERCRKYAEDPLCSFMFTLGAYYQMFEGMKVLTKSESMERIPKGLPMLFVSGKADPVGGFGKGVEKVFAKYKEAGMQKLSLRFYEGDRHEILNETDREQVYEDLFQWIEDQKMTQQN</sequence>
<evidence type="ECO:0000313" key="3">
    <source>
        <dbReference type="Proteomes" id="UP000462363"/>
    </source>
</evidence>
<evidence type="ECO:0000259" key="1">
    <source>
        <dbReference type="Pfam" id="PF12146"/>
    </source>
</evidence>
<dbReference type="Proteomes" id="UP000462363">
    <property type="component" value="Unassembled WGS sequence"/>
</dbReference>
<dbReference type="AlphaFoldDB" id="A0A844F7T4"/>
<gene>
    <name evidence="2" type="ORF">FYJ37_13455</name>
</gene>
<feature type="domain" description="Serine aminopeptidase S33" evidence="1">
    <location>
        <begin position="26"/>
        <end position="291"/>
    </location>
</feature>
<dbReference type="RefSeq" id="WP_154321913.1">
    <property type="nucleotide sequence ID" value="NZ_CAMBVY010000034.1"/>
</dbReference>
<name>A0A844F7T4_CLOSV</name>
<proteinExistence type="predicted"/>
<accession>A0A844F7T4</accession>
<dbReference type="InterPro" id="IPR022742">
    <property type="entry name" value="Hydrolase_4"/>
</dbReference>
<dbReference type="SUPFAM" id="SSF53474">
    <property type="entry name" value="alpha/beta-Hydrolases"/>
    <property type="match status" value="1"/>
</dbReference>
<dbReference type="Gene3D" id="3.40.50.1820">
    <property type="entry name" value="alpha/beta hydrolase"/>
    <property type="match status" value="1"/>
</dbReference>
<dbReference type="PANTHER" id="PTHR11614">
    <property type="entry name" value="PHOSPHOLIPASE-RELATED"/>
    <property type="match status" value="1"/>
</dbReference>